<keyword evidence="3" id="KW-0963">Cytoplasm</keyword>
<name>A0A9N9MIZ5_9CUCU</name>
<dbReference type="CDD" id="cd04658">
    <property type="entry name" value="Piwi_piwi-like_Euk"/>
    <property type="match status" value="1"/>
</dbReference>
<dbReference type="SUPFAM" id="SSF53098">
    <property type="entry name" value="Ribonuclease H-like"/>
    <property type="match status" value="1"/>
</dbReference>
<keyword evidence="2" id="KW-0217">Developmental protein</keyword>
<dbReference type="FunFam" id="2.170.260.10:FF:000003">
    <property type="entry name" value="Piwi-like RNA-mediated gene silencing 2"/>
    <property type="match status" value="1"/>
</dbReference>
<dbReference type="OrthoDB" id="445936at2759"/>
<dbReference type="Pfam" id="PF23278">
    <property type="entry name" value="Piwi_N"/>
    <property type="match status" value="1"/>
</dbReference>
<evidence type="ECO:0000313" key="11">
    <source>
        <dbReference type="EMBL" id="CAG9764076.1"/>
    </source>
</evidence>
<comment type="subcellular location">
    <subcellularLocation>
        <location evidence="1">Cytoplasm</location>
    </subcellularLocation>
</comment>
<proteinExistence type="inferred from homology"/>
<reference evidence="11" key="1">
    <citation type="submission" date="2022-01" db="EMBL/GenBank/DDBJ databases">
        <authorList>
            <person name="King R."/>
        </authorList>
    </citation>
    <scope>NUCLEOTIDE SEQUENCE</scope>
</reference>
<feature type="compositionally biased region" description="Low complexity" evidence="8">
    <location>
        <begin position="62"/>
        <end position="81"/>
    </location>
</feature>
<evidence type="ECO:0000256" key="2">
    <source>
        <dbReference type="ARBA" id="ARBA00022473"/>
    </source>
</evidence>
<feature type="region of interest" description="Disordered" evidence="8">
    <location>
        <begin position="1"/>
        <end position="81"/>
    </location>
</feature>
<dbReference type="InterPro" id="IPR003165">
    <property type="entry name" value="Piwi"/>
</dbReference>
<dbReference type="PANTHER" id="PTHR22891">
    <property type="entry name" value="EUKARYOTIC TRANSLATION INITIATION FACTOR 2C"/>
    <property type="match status" value="1"/>
</dbReference>
<dbReference type="CDD" id="cd02845">
    <property type="entry name" value="PAZ_piwi_like"/>
    <property type="match status" value="1"/>
</dbReference>
<dbReference type="InterPro" id="IPR036085">
    <property type="entry name" value="PAZ_dom_sf"/>
</dbReference>
<dbReference type="Gene3D" id="2.170.260.10">
    <property type="entry name" value="paz domain"/>
    <property type="match status" value="1"/>
</dbReference>
<evidence type="ECO:0000256" key="8">
    <source>
        <dbReference type="SAM" id="MobiDB-lite"/>
    </source>
</evidence>
<dbReference type="PROSITE" id="PS50821">
    <property type="entry name" value="PAZ"/>
    <property type="match status" value="1"/>
</dbReference>
<dbReference type="GO" id="GO:0030154">
    <property type="term" value="P:cell differentiation"/>
    <property type="evidence" value="ECO:0007669"/>
    <property type="project" value="UniProtKB-KW"/>
</dbReference>
<keyword evidence="5" id="KW-0694">RNA-binding</keyword>
<feature type="domain" description="PAZ" evidence="9">
    <location>
        <begin position="331"/>
        <end position="440"/>
    </location>
</feature>
<dbReference type="InterPro" id="IPR012337">
    <property type="entry name" value="RNaseH-like_sf"/>
</dbReference>
<sequence length="912" mass="102644">MESRGKGRGNRGRARGNVPQPQDVTAPGQARPPQGAPQGARGGRPAGPTPQGPPTQPGPPGAWGARAQGPPPQQQQAGWAARPLAPEIPQPASVTLGRGSRQGGSEARQITDETMQVQQGGDADNGQTRGGNGGVRGRTNRNEIINTKPDTCKTKKGSDGTVIRLKANYFQLISATKWGLNQYRVDFNPPIDDTRARKKLVANGIRPFHVTGYLFDGSVLYTPNRLHPEPCEFVSLDETTQQNIKVEIRLVGEVHWGDYHYLQLFNIIIRKCFNYMNFQLLGRNYFDPNLKVSIRDHNLELWPGFLTSMKQYEQNIMLNVDLSFKVLRTDKVYDLLLDCGSSRDPRQEFQKRVIGSIVLTEYNNKTYRIDDVDFKKNPDDTFTKRDGTQISYRKYFQERYQVKIQHNDQPLLVSKSKAREIRAGMPELVVLLPELCIMTGLSDKQRENFQLMKAMGEHTRVSAGDRMRKLLQFAQRLRACPTALEEIKRWDLQLADNLIEFQGRVLPAESLLLRNNQPIQGGEEADWTRNLRTAPMYNIVNVDKLAIIAPSRVAQAAQEFGQMLSKVGKGMSMVINSKVFAISDDRNSSYISEIEKVHAQMKPSMVMVVLTNNSGDRYNSVKKKCYIDNALPCQVMVARNLTSKGAMSIATKVAIQMNCKMGGAPWATSLPKNTMVVGYDVCRDTAQRTKSFAGMVASMDQACTQYYSMATEHEFEQELSSNIASFMLLACKRFQQINKVIPERIIVYRDGVGDGQIPYVKEHEVDVIKTKLSEELYKSAPLKMAYIVVSKRINTKIFRSQAGQRNDFNPPPGTVVDDVITWPERYDFYIVSQCVRQGTVAPTSYNIIEDTLGIDANKIQRFTYKMCHMYFNWSGTVRVPAPCQYAHKLAFLTAQSLHRPASSALSNTLYYL</sequence>
<feature type="compositionally biased region" description="Basic residues" evidence="8">
    <location>
        <begin position="1"/>
        <end position="14"/>
    </location>
</feature>
<evidence type="ECO:0000256" key="7">
    <source>
        <dbReference type="ARBA" id="ARBA00038291"/>
    </source>
</evidence>
<feature type="region of interest" description="Disordered" evidence="8">
    <location>
        <begin position="114"/>
        <end position="156"/>
    </location>
</feature>
<dbReference type="AlphaFoldDB" id="A0A9N9MIZ5"/>
<dbReference type="InterPro" id="IPR036397">
    <property type="entry name" value="RNaseH_sf"/>
</dbReference>
<dbReference type="EMBL" id="OU892278">
    <property type="protein sequence ID" value="CAG9764076.1"/>
    <property type="molecule type" value="Genomic_DNA"/>
</dbReference>
<evidence type="ECO:0000256" key="1">
    <source>
        <dbReference type="ARBA" id="ARBA00004496"/>
    </source>
</evidence>
<gene>
    <name evidence="11" type="ORF">CEUTPL_LOCUS4722</name>
</gene>
<dbReference type="SMART" id="SM00950">
    <property type="entry name" value="Piwi"/>
    <property type="match status" value="1"/>
</dbReference>
<evidence type="ECO:0000256" key="3">
    <source>
        <dbReference type="ARBA" id="ARBA00022490"/>
    </source>
</evidence>
<dbReference type="GO" id="GO:0003723">
    <property type="term" value="F:RNA binding"/>
    <property type="evidence" value="ECO:0007669"/>
    <property type="project" value="UniProtKB-KW"/>
</dbReference>
<dbReference type="GO" id="GO:0140965">
    <property type="term" value="P:secondary piRNA processing"/>
    <property type="evidence" value="ECO:0007669"/>
    <property type="project" value="UniProtKB-ARBA"/>
</dbReference>
<evidence type="ECO:0000313" key="12">
    <source>
        <dbReference type="Proteomes" id="UP001152799"/>
    </source>
</evidence>
<evidence type="ECO:0000256" key="6">
    <source>
        <dbReference type="ARBA" id="ARBA00023158"/>
    </source>
</evidence>
<dbReference type="Pfam" id="PF02171">
    <property type="entry name" value="Piwi"/>
    <property type="match status" value="1"/>
</dbReference>
<keyword evidence="4" id="KW-0221">Differentiation</keyword>
<dbReference type="Pfam" id="PF08699">
    <property type="entry name" value="ArgoL1"/>
    <property type="match status" value="1"/>
</dbReference>
<dbReference type="SMART" id="SM00949">
    <property type="entry name" value="PAZ"/>
    <property type="match status" value="1"/>
</dbReference>
<comment type="similarity">
    <text evidence="7">Belongs to the argonaute family. Piwi subfamily.</text>
</comment>
<accession>A0A9N9MIZ5</accession>
<feature type="region of interest" description="Disordered" evidence="8">
    <location>
        <begin position="89"/>
        <end position="108"/>
    </location>
</feature>
<feature type="domain" description="Piwi" evidence="10">
    <location>
        <begin position="605"/>
        <end position="898"/>
    </location>
</feature>
<protein>
    <recommendedName>
        <fullName evidence="13">Piwi</fullName>
    </recommendedName>
</protein>
<dbReference type="GO" id="GO:0005737">
    <property type="term" value="C:cytoplasm"/>
    <property type="evidence" value="ECO:0007669"/>
    <property type="project" value="UniProtKB-SubCell"/>
</dbReference>
<dbReference type="FunFam" id="3.30.420.10:FF:000014">
    <property type="entry name" value="Piwi-like RNA-mediated gene silencing 1"/>
    <property type="match status" value="1"/>
</dbReference>
<dbReference type="Gene3D" id="3.40.50.2300">
    <property type="match status" value="1"/>
</dbReference>
<dbReference type="InterPro" id="IPR003100">
    <property type="entry name" value="PAZ_dom"/>
</dbReference>
<evidence type="ECO:0000256" key="4">
    <source>
        <dbReference type="ARBA" id="ARBA00022782"/>
    </source>
</evidence>
<feature type="compositionally biased region" description="Low complexity" evidence="8">
    <location>
        <begin position="25"/>
        <end position="39"/>
    </location>
</feature>
<evidence type="ECO:0000256" key="5">
    <source>
        <dbReference type="ARBA" id="ARBA00022884"/>
    </source>
</evidence>
<dbReference type="Gene3D" id="3.30.420.10">
    <property type="entry name" value="Ribonuclease H-like superfamily/Ribonuclease H"/>
    <property type="match status" value="1"/>
</dbReference>
<organism evidence="11 12">
    <name type="scientific">Ceutorhynchus assimilis</name>
    <name type="common">cabbage seed weevil</name>
    <dbReference type="NCBI Taxonomy" id="467358"/>
    <lineage>
        <taxon>Eukaryota</taxon>
        <taxon>Metazoa</taxon>
        <taxon>Ecdysozoa</taxon>
        <taxon>Arthropoda</taxon>
        <taxon>Hexapoda</taxon>
        <taxon>Insecta</taxon>
        <taxon>Pterygota</taxon>
        <taxon>Neoptera</taxon>
        <taxon>Endopterygota</taxon>
        <taxon>Coleoptera</taxon>
        <taxon>Polyphaga</taxon>
        <taxon>Cucujiformia</taxon>
        <taxon>Curculionidae</taxon>
        <taxon>Ceutorhynchinae</taxon>
        <taxon>Ceutorhynchus</taxon>
    </lineage>
</organism>
<evidence type="ECO:0008006" key="13">
    <source>
        <dbReference type="Google" id="ProtNLM"/>
    </source>
</evidence>
<dbReference type="Pfam" id="PF02170">
    <property type="entry name" value="PAZ"/>
    <property type="match status" value="1"/>
</dbReference>
<keyword evidence="6" id="KW-0943">RNA-mediated gene silencing</keyword>
<dbReference type="InterPro" id="IPR014811">
    <property type="entry name" value="ArgoL1"/>
</dbReference>
<keyword evidence="12" id="KW-1185">Reference proteome</keyword>
<evidence type="ECO:0000259" key="9">
    <source>
        <dbReference type="PROSITE" id="PS50821"/>
    </source>
</evidence>
<dbReference type="PROSITE" id="PS50822">
    <property type="entry name" value="PIWI"/>
    <property type="match status" value="1"/>
</dbReference>
<dbReference type="SUPFAM" id="SSF101690">
    <property type="entry name" value="PAZ domain"/>
    <property type="match status" value="1"/>
</dbReference>
<feature type="compositionally biased region" description="Pro residues" evidence="8">
    <location>
        <begin position="47"/>
        <end position="60"/>
    </location>
</feature>
<evidence type="ECO:0000259" key="10">
    <source>
        <dbReference type="PROSITE" id="PS50822"/>
    </source>
</evidence>
<dbReference type="Proteomes" id="UP001152799">
    <property type="component" value="Chromosome 2"/>
</dbReference>